<dbReference type="Proteomes" id="UP000558113">
    <property type="component" value="Unassembled WGS sequence"/>
</dbReference>
<dbReference type="RefSeq" id="WP_161696358.1">
    <property type="nucleotide sequence ID" value="NZ_JAAAMU010000004.1"/>
</dbReference>
<organism evidence="1 2">
    <name type="scientific">Paenibacillus sacheonensis</name>
    <dbReference type="NCBI Taxonomy" id="742054"/>
    <lineage>
        <taxon>Bacteria</taxon>
        <taxon>Bacillati</taxon>
        <taxon>Bacillota</taxon>
        <taxon>Bacilli</taxon>
        <taxon>Bacillales</taxon>
        <taxon>Paenibacillaceae</taxon>
        <taxon>Paenibacillus</taxon>
    </lineage>
</organism>
<dbReference type="InterPro" id="IPR025177">
    <property type="entry name" value="MciZ"/>
</dbReference>
<protein>
    <submittedName>
        <fullName evidence="1">Z-ring formation inhibitor MciZ</fullName>
    </submittedName>
</protein>
<evidence type="ECO:0000313" key="2">
    <source>
        <dbReference type="Proteomes" id="UP000558113"/>
    </source>
</evidence>
<comment type="caution">
    <text evidence="1">The sequence shown here is derived from an EMBL/GenBank/DDBJ whole genome shotgun (WGS) entry which is preliminary data.</text>
</comment>
<dbReference type="EMBL" id="JAAAMU010000004">
    <property type="protein sequence ID" value="NBC68969.1"/>
    <property type="molecule type" value="Genomic_DNA"/>
</dbReference>
<gene>
    <name evidence="1" type="primary">mciZ</name>
    <name evidence="1" type="ORF">GT003_08210</name>
</gene>
<dbReference type="OrthoDB" id="2990038at2"/>
<dbReference type="AlphaFoldDB" id="A0A7X4YP34"/>
<evidence type="ECO:0000313" key="1">
    <source>
        <dbReference type="EMBL" id="NBC68969.1"/>
    </source>
</evidence>
<dbReference type="Pfam" id="PF13072">
    <property type="entry name" value="MciZ"/>
    <property type="match status" value="1"/>
</dbReference>
<keyword evidence="2" id="KW-1185">Reference proteome</keyword>
<name>A0A7X4YP34_9BACL</name>
<reference evidence="1 2" key="1">
    <citation type="submission" date="2020-01" db="EMBL/GenBank/DDBJ databases">
        <title>Paenibacillus soybeanensis sp. nov. isolated from the nodules of soybean (Glycine max(L.) Merr).</title>
        <authorList>
            <person name="Wang H."/>
        </authorList>
    </citation>
    <scope>NUCLEOTIDE SEQUENCE [LARGE SCALE GENOMIC DNA]</scope>
    <source>
        <strain evidence="1 2">DSM 23054</strain>
    </source>
</reference>
<proteinExistence type="predicted"/>
<accession>A0A7X4YP34</accession>
<sequence length="52" mass="5886">MKQYIDNGQLILVGKAWEIRHQLKLLGKPALKSGTAHSAQTLREYTRQAVSH</sequence>